<reference evidence="1" key="1">
    <citation type="journal article" date="2021" name="Proc. Natl. Acad. Sci. U.S.A.">
        <title>A Catalog of Tens of Thousands of Viruses from Human Metagenomes Reveals Hidden Associations with Chronic Diseases.</title>
        <authorList>
            <person name="Tisza M.J."/>
            <person name="Buck C.B."/>
        </authorList>
    </citation>
    <scope>NUCLEOTIDE SEQUENCE</scope>
    <source>
        <strain evidence="1">Cthae16</strain>
    </source>
</reference>
<protein>
    <submittedName>
        <fullName evidence="1">Tail assembly chaperone</fullName>
    </submittedName>
</protein>
<proteinExistence type="predicted"/>
<evidence type="ECO:0000313" key="1">
    <source>
        <dbReference type="EMBL" id="DAF97109.1"/>
    </source>
</evidence>
<name>A0A8S5URJ8_9CAUD</name>
<organism evidence="1">
    <name type="scientific">Siphoviridae sp. cthae16</name>
    <dbReference type="NCBI Taxonomy" id="2825617"/>
    <lineage>
        <taxon>Viruses</taxon>
        <taxon>Duplodnaviria</taxon>
        <taxon>Heunggongvirae</taxon>
        <taxon>Uroviricota</taxon>
        <taxon>Caudoviricetes</taxon>
    </lineage>
</organism>
<accession>A0A8S5URJ8</accession>
<dbReference type="EMBL" id="BK016126">
    <property type="protein sequence ID" value="DAF97109.1"/>
    <property type="molecule type" value="Genomic_DNA"/>
</dbReference>
<sequence length="140" mass="15991">MKEIKIETDVAEYRLNDKCSVFFNPADPVFVGRVYDALEKLKVSEDTKNKDLATLKGKGREVFAYLKKLDQETRATLDELLGEDTCKQLFGSVSVYAYAGGLPLWLNLILAIIDELDEGVKRQHALQDEQIAKYINKYKR</sequence>